<feature type="compositionally biased region" description="Basic residues" evidence="1">
    <location>
        <begin position="265"/>
        <end position="285"/>
    </location>
</feature>
<dbReference type="GO" id="GO:0005783">
    <property type="term" value="C:endoplasmic reticulum"/>
    <property type="evidence" value="ECO:0007669"/>
    <property type="project" value="TreeGrafter"/>
</dbReference>
<evidence type="ECO:0000313" key="2">
    <source>
        <dbReference type="EMBL" id="ORZ15278.1"/>
    </source>
</evidence>
<dbReference type="STRING" id="90262.A0A1X2IFA7"/>
<sequence length="508" mass="55772">MADHYSPMSITQLINTEEPRSPPDDVQLAAEALGHLASSKPVVVVPGEGGIGGGADLDDSGVGTNLKSNINNNITLPPLSVYSLPSTTSSSPLPTPSSCISDPPRFSFSSDVSSIPEEDHPLQQQQQQQQQQRTSLSPPPQQQQQPFIDRVSNIPLVNSALRVYEQSTAQNVMKYGTDMVGSFTGPIYDKFGKRPLSNTETQEHDEETMAAVNALARATLADDGDSLRRRTPGRLDDDNIRKARSRPHSRSTSPHRPYVKSATTQRHHHHHHHHHHNPLAHRSRSSKVNNQSRWQQIVMHAGSAAGTTAAVVSEESMKCLRYCLHWLQYATQHIQQQMHILRNYLVSLATSSSTTCTNNINNTTVSRSDQPSASTLADIQKEIILTLRKVVEVVSRYAGAGLPTHAKASVRSFILQLPSRWATLNTTSGDTADLHPSSSNDGGVPDHVKETSVKLLNFGGESVEMLDSVSTVFSDSIDRAEVWLDRLRVVGVAPPQHQQHQQVDCMEI</sequence>
<evidence type="ECO:0000256" key="1">
    <source>
        <dbReference type="SAM" id="MobiDB-lite"/>
    </source>
</evidence>
<dbReference type="PANTHER" id="PTHR38406:SF1">
    <property type="entry name" value="TRANSCRIPTIONAL REPRESSOR OPI1"/>
    <property type="match status" value="1"/>
</dbReference>
<comment type="caution">
    <text evidence="2">The sequence shown here is derived from an EMBL/GenBank/DDBJ whole genome shotgun (WGS) entry which is preliminary data.</text>
</comment>
<feature type="compositionally biased region" description="Basic and acidic residues" evidence="1">
    <location>
        <begin position="225"/>
        <end position="241"/>
    </location>
</feature>
<reference evidence="2 3" key="1">
    <citation type="submission" date="2016-07" db="EMBL/GenBank/DDBJ databases">
        <title>Pervasive Adenine N6-methylation of Active Genes in Fungi.</title>
        <authorList>
            <consortium name="DOE Joint Genome Institute"/>
            <person name="Mondo S.J."/>
            <person name="Dannebaum R.O."/>
            <person name="Kuo R.C."/>
            <person name="Labutti K."/>
            <person name="Haridas S."/>
            <person name="Kuo A."/>
            <person name="Salamov A."/>
            <person name="Ahrendt S.R."/>
            <person name="Lipzen A."/>
            <person name="Sullivan W."/>
            <person name="Andreopoulos W.B."/>
            <person name="Clum A."/>
            <person name="Lindquist E."/>
            <person name="Daum C."/>
            <person name="Ramamoorthy G.K."/>
            <person name="Gryganskyi A."/>
            <person name="Culley D."/>
            <person name="Magnuson J.K."/>
            <person name="James T.Y."/>
            <person name="O'Malley M.A."/>
            <person name="Stajich J.E."/>
            <person name="Spatafora J.W."/>
            <person name="Visel A."/>
            <person name="Grigoriev I.V."/>
        </authorList>
    </citation>
    <scope>NUCLEOTIDE SEQUENCE [LARGE SCALE GENOMIC DNA]</scope>
    <source>
        <strain evidence="2 3">NRRL 1336</strain>
    </source>
</reference>
<gene>
    <name evidence="2" type="ORF">BCR42DRAFT_376427</name>
</gene>
<dbReference type="Pfam" id="PF08618">
    <property type="entry name" value="Opi1"/>
    <property type="match status" value="1"/>
</dbReference>
<evidence type="ECO:0000313" key="3">
    <source>
        <dbReference type="Proteomes" id="UP000193560"/>
    </source>
</evidence>
<feature type="compositionally biased region" description="Low complexity" evidence="1">
    <location>
        <begin position="84"/>
        <end position="98"/>
    </location>
</feature>
<organism evidence="2 3">
    <name type="scientific">Absidia repens</name>
    <dbReference type="NCBI Taxonomy" id="90262"/>
    <lineage>
        <taxon>Eukaryota</taxon>
        <taxon>Fungi</taxon>
        <taxon>Fungi incertae sedis</taxon>
        <taxon>Mucoromycota</taxon>
        <taxon>Mucoromycotina</taxon>
        <taxon>Mucoromycetes</taxon>
        <taxon>Mucorales</taxon>
        <taxon>Cunninghamellaceae</taxon>
        <taxon>Absidia</taxon>
    </lineage>
</organism>
<dbReference type="AlphaFoldDB" id="A0A1X2IFA7"/>
<dbReference type="GO" id="GO:0030968">
    <property type="term" value="P:endoplasmic reticulum unfolded protein response"/>
    <property type="evidence" value="ECO:0007669"/>
    <property type="project" value="TreeGrafter"/>
</dbReference>
<dbReference type="GO" id="GO:0005634">
    <property type="term" value="C:nucleus"/>
    <property type="evidence" value="ECO:0007669"/>
    <property type="project" value="TreeGrafter"/>
</dbReference>
<accession>A0A1X2IFA7</accession>
<dbReference type="OrthoDB" id="2441642at2759"/>
<dbReference type="Proteomes" id="UP000193560">
    <property type="component" value="Unassembled WGS sequence"/>
</dbReference>
<dbReference type="GO" id="GO:0003714">
    <property type="term" value="F:transcription corepressor activity"/>
    <property type="evidence" value="ECO:0007669"/>
    <property type="project" value="InterPro"/>
</dbReference>
<dbReference type="EMBL" id="MCGE01000013">
    <property type="protein sequence ID" value="ORZ15278.1"/>
    <property type="molecule type" value="Genomic_DNA"/>
</dbReference>
<dbReference type="GO" id="GO:0006357">
    <property type="term" value="P:regulation of transcription by RNA polymerase II"/>
    <property type="evidence" value="ECO:0007669"/>
    <property type="project" value="TreeGrafter"/>
</dbReference>
<dbReference type="InterPro" id="IPR013927">
    <property type="entry name" value="TF_Opi1_Ccg-8"/>
</dbReference>
<feature type="region of interest" description="Disordered" evidence="1">
    <location>
        <begin position="223"/>
        <end position="289"/>
    </location>
</feature>
<feature type="region of interest" description="Disordered" evidence="1">
    <location>
        <begin position="1"/>
        <end position="24"/>
    </location>
</feature>
<keyword evidence="3" id="KW-1185">Reference proteome</keyword>
<feature type="region of interest" description="Disordered" evidence="1">
    <location>
        <begin position="84"/>
        <end position="145"/>
    </location>
</feature>
<dbReference type="GO" id="GO:0008654">
    <property type="term" value="P:phospholipid biosynthetic process"/>
    <property type="evidence" value="ECO:0007669"/>
    <property type="project" value="TreeGrafter"/>
</dbReference>
<proteinExistence type="predicted"/>
<protein>
    <submittedName>
        <fullName evidence="2">Transcription factor Opi1-domain-containing protein</fullName>
    </submittedName>
</protein>
<name>A0A1X2IFA7_9FUNG</name>
<feature type="compositionally biased region" description="Low complexity" evidence="1">
    <location>
        <begin position="122"/>
        <end position="145"/>
    </location>
</feature>
<dbReference type="PANTHER" id="PTHR38406">
    <property type="entry name" value="TRANSCRIPTIONAL REPRESSOR OPI1"/>
    <property type="match status" value="1"/>
</dbReference>